<evidence type="ECO:0000313" key="6">
    <source>
        <dbReference type="EMBL" id="KAK3277282.1"/>
    </source>
</evidence>
<organism evidence="6 7">
    <name type="scientific">Cymbomonas tetramitiformis</name>
    <dbReference type="NCBI Taxonomy" id="36881"/>
    <lineage>
        <taxon>Eukaryota</taxon>
        <taxon>Viridiplantae</taxon>
        <taxon>Chlorophyta</taxon>
        <taxon>Pyramimonadophyceae</taxon>
        <taxon>Pyramimonadales</taxon>
        <taxon>Pyramimonadaceae</taxon>
        <taxon>Cymbomonas</taxon>
    </lineage>
</organism>
<dbReference type="SUPFAM" id="SSF53448">
    <property type="entry name" value="Nucleotide-diphospho-sugar transferases"/>
    <property type="match status" value="1"/>
</dbReference>
<dbReference type="InterPro" id="IPR002495">
    <property type="entry name" value="Glyco_trans_8"/>
</dbReference>
<keyword evidence="7" id="KW-1185">Reference proteome</keyword>
<dbReference type="PANTHER" id="PTHR13778:SF13">
    <property type="entry name" value="GALACTURONOSYLTRANSFERASE-LIKE 3-RELATED"/>
    <property type="match status" value="1"/>
</dbReference>
<comment type="pathway">
    <text evidence="1">Glycan metabolism; pectin biosynthesis.</text>
</comment>
<evidence type="ECO:0000256" key="3">
    <source>
        <dbReference type="ARBA" id="ARBA00022676"/>
    </source>
</evidence>
<keyword evidence="3" id="KW-0328">Glycosyltransferase</keyword>
<dbReference type="InterPro" id="IPR050748">
    <property type="entry name" value="Glycosyltrans_8_dom-fam"/>
</dbReference>
<dbReference type="EC" id="2.4.1.-" evidence="5"/>
<evidence type="ECO:0000256" key="2">
    <source>
        <dbReference type="ARBA" id="ARBA00006351"/>
    </source>
</evidence>
<comment type="caution">
    <text evidence="6">The sequence shown here is derived from an EMBL/GenBank/DDBJ whole genome shotgun (WGS) entry which is preliminary data.</text>
</comment>
<dbReference type="InterPro" id="IPR029044">
    <property type="entry name" value="Nucleotide-diphossugar_trans"/>
</dbReference>
<keyword evidence="4" id="KW-0808">Transferase</keyword>
<name>A0AAE0GFU5_9CHLO</name>
<evidence type="ECO:0000256" key="1">
    <source>
        <dbReference type="ARBA" id="ARBA00004877"/>
    </source>
</evidence>
<dbReference type="Pfam" id="PF01501">
    <property type="entry name" value="Glyco_transf_8"/>
    <property type="match status" value="1"/>
</dbReference>
<dbReference type="GO" id="GO:0016757">
    <property type="term" value="F:glycosyltransferase activity"/>
    <property type="evidence" value="ECO:0007669"/>
    <property type="project" value="UniProtKB-KW"/>
</dbReference>
<evidence type="ECO:0000256" key="5">
    <source>
        <dbReference type="RuleBase" id="RU362027"/>
    </source>
</evidence>
<evidence type="ECO:0000313" key="7">
    <source>
        <dbReference type="Proteomes" id="UP001190700"/>
    </source>
</evidence>
<protein>
    <recommendedName>
        <fullName evidence="5">Hexosyltransferase</fullName>
        <ecNumber evidence="5">2.4.1.-</ecNumber>
    </recommendedName>
</protein>
<sequence>MGALIQGVHVIHDAGVQVMRYFNTQFWTDKALSGEVQHLQSKCYFNPGVMLVNLDAWRHNKIENKIEHWMNIQHNVMRIYELGSLPPMLLALAGDVEPIPNSWNKHDLGGPCREFNVEAANIMHWSGDGKPWRRLGQKYECEFDREWEKYDVKI</sequence>
<accession>A0AAE0GFU5</accession>
<dbReference type="AlphaFoldDB" id="A0AAE0GFU5"/>
<reference evidence="6 7" key="1">
    <citation type="journal article" date="2015" name="Genome Biol. Evol.">
        <title>Comparative Genomics of a Bacterivorous Green Alga Reveals Evolutionary Causalities and Consequences of Phago-Mixotrophic Mode of Nutrition.</title>
        <authorList>
            <person name="Burns J.A."/>
            <person name="Paasch A."/>
            <person name="Narechania A."/>
            <person name="Kim E."/>
        </authorList>
    </citation>
    <scope>NUCLEOTIDE SEQUENCE [LARGE SCALE GENOMIC DNA]</scope>
    <source>
        <strain evidence="6 7">PLY_AMNH</strain>
    </source>
</reference>
<evidence type="ECO:0000256" key="4">
    <source>
        <dbReference type="ARBA" id="ARBA00022679"/>
    </source>
</evidence>
<comment type="similarity">
    <text evidence="2 5">Belongs to the glycosyltransferase 8 family.</text>
</comment>
<dbReference type="GO" id="GO:0005794">
    <property type="term" value="C:Golgi apparatus"/>
    <property type="evidence" value="ECO:0007669"/>
    <property type="project" value="TreeGrafter"/>
</dbReference>
<dbReference type="EMBL" id="LGRX02006175">
    <property type="protein sequence ID" value="KAK3277282.1"/>
    <property type="molecule type" value="Genomic_DNA"/>
</dbReference>
<dbReference type="PANTHER" id="PTHR13778">
    <property type="entry name" value="GLYCOSYLTRANSFERASE 8 DOMAIN-CONTAINING PROTEIN"/>
    <property type="match status" value="1"/>
</dbReference>
<dbReference type="Proteomes" id="UP001190700">
    <property type="component" value="Unassembled WGS sequence"/>
</dbReference>
<dbReference type="Gene3D" id="3.90.550.10">
    <property type="entry name" value="Spore Coat Polysaccharide Biosynthesis Protein SpsA, Chain A"/>
    <property type="match status" value="1"/>
</dbReference>
<proteinExistence type="inferred from homology"/>
<gene>
    <name evidence="6" type="ORF">CYMTET_14700</name>
</gene>